<dbReference type="GO" id="GO:0009307">
    <property type="term" value="P:DNA restriction-modification system"/>
    <property type="evidence" value="ECO:0007669"/>
    <property type="project" value="InterPro"/>
</dbReference>
<dbReference type="AlphaFoldDB" id="A0A4Q7J579"/>
<keyword evidence="2 5" id="KW-0255">Endonuclease</keyword>
<dbReference type="EMBL" id="SFCC01000010">
    <property type="protein sequence ID" value="RZQ61988.1"/>
    <property type="molecule type" value="Genomic_DNA"/>
</dbReference>
<evidence type="ECO:0000313" key="6">
    <source>
        <dbReference type="Proteomes" id="UP000292003"/>
    </source>
</evidence>
<dbReference type="RefSeq" id="WP_130477081.1">
    <property type="nucleotide sequence ID" value="NZ_SFCC01000010.1"/>
</dbReference>
<dbReference type="InterPro" id="IPR036388">
    <property type="entry name" value="WH-like_DNA-bd_sf"/>
</dbReference>
<dbReference type="Proteomes" id="UP000292003">
    <property type="component" value="Unassembled WGS sequence"/>
</dbReference>
<keyword evidence="6" id="KW-1185">Reference proteome</keyword>
<dbReference type="InterPro" id="IPR011335">
    <property type="entry name" value="Restrct_endonuc-II-like"/>
</dbReference>
<dbReference type="CDD" id="cd22338">
    <property type="entry name" value="NaeI-like"/>
    <property type="match status" value="1"/>
</dbReference>
<dbReference type="SUPFAM" id="SSF52980">
    <property type="entry name" value="Restriction endonuclease-like"/>
    <property type="match status" value="1"/>
</dbReference>
<organism evidence="5 6">
    <name type="scientific">Amycolatopsis suaedae</name>
    <dbReference type="NCBI Taxonomy" id="2510978"/>
    <lineage>
        <taxon>Bacteria</taxon>
        <taxon>Bacillati</taxon>
        <taxon>Actinomycetota</taxon>
        <taxon>Actinomycetes</taxon>
        <taxon>Pseudonocardiales</taxon>
        <taxon>Pseudonocardiaceae</taxon>
        <taxon>Amycolatopsis</taxon>
    </lineage>
</organism>
<dbReference type="InterPro" id="IPR037057">
    <property type="entry name" value="DNA_rep_MutH/T2_RE_sf"/>
</dbReference>
<dbReference type="InterPro" id="IPR015210">
    <property type="entry name" value="NaeI"/>
</dbReference>
<dbReference type="Gene3D" id="3.40.600.10">
    <property type="entry name" value="DNA mismatch repair MutH/Restriction endonuclease, type II"/>
    <property type="match status" value="1"/>
</dbReference>
<gene>
    <name evidence="5" type="ORF">EWH70_20505</name>
</gene>
<keyword evidence="3" id="KW-0378">Hydrolase</keyword>
<dbReference type="Gene3D" id="1.10.10.10">
    <property type="entry name" value="Winged helix-like DNA-binding domain superfamily/Winged helix DNA-binding domain"/>
    <property type="match status" value="1"/>
</dbReference>
<dbReference type="Pfam" id="PF09126">
    <property type="entry name" value="NaeI"/>
    <property type="match status" value="1"/>
</dbReference>
<evidence type="ECO:0000256" key="3">
    <source>
        <dbReference type="ARBA" id="ARBA00022801"/>
    </source>
</evidence>
<proteinExistence type="predicted"/>
<sequence length="321" mass="35124">MSEDLVLFGPDSPVEVEVDATPAHTSTKDPALAEIVNWFRGHRDLKQQFGSILRQSIDEVLDGQRTGRYDIDLTEKTEKTYLGTKVEIVTRAAFQLPRGAQMDYAIAGHDVDSKFSLRGSWSIPTEAVGHLCLLTSANDHKGTFDVGLIRVTPEVLNKGRNKDQKTTITAAAKERVVWLARHARLPLNLLLSLPDNLVGTIVAPRSGQQRINQLLRNVQCQIIDRTTAMTVARQADGLKRCRDARPQLAPEGIVVLGHQNQSPLVARALGLPVPTKGTFLSVRLTTVDSAVPGRPTVTLPEGIYAVAKPDDPVTPAPTIRY</sequence>
<protein>
    <submittedName>
        <fullName evidence="5">Restriction endonuclease</fullName>
    </submittedName>
</protein>
<accession>A0A4Q7J579</accession>
<evidence type="ECO:0000256" key="2">
    <source>
        <dbReference type="ARBA" id="ARBA00022759"/>
    </source>
</evidence>
<reference evidence="5 6" key="1">
    <citation type="submission" date="2019-02" db="EMBL/GenBank/DDBJ databases">
        <title>Draft genome sequence of Amycolatopsis sp. 8-3EHSu isolated from roots of Suaeda maritima.</title>
        <authorList>
            <person name="Duangmal K."/>
            <person name="Chantavorakit T."/>
        </authorList>
    </citation>
    <scope>NUCLEOTIDE SEQUENCE [LARGE SCALE GENOMIC DNA]</scope>
    <source>
        <strain evidence="5 6">8-3EHSu</strain>
    </source>
</reference>
<evidence type="ECO:0000259" key="4">
    <source>
        <dbReference type="Pfam" id="PF09126"/>
    </source>
</evidence>
<evidence type="ECO:0000256" key="1">
    <source>
        <dbReference type="ARBA" id="ARBA00022722"/>
    </source>
</evidence>
<comment type="caution">
    <text evidence="5">The sequence shown here is derived from an EMBL/GenBank/DDBJ whole genome shotgun (WGS) entry which is preliminary data.</text>
</comment>
<feature type="domain" description="Type II restriction enzyme NaeI" evidence="4">
    <location>
        <begin position="48"/>
        <end position="315"/>
    </location>
</feature>
<dbReference type="GO" id="GO:0009036">
    <property type="term" value="F:type II site-specific deoxyribonuclease activity"/>
    <property type="evidence" value="ECO:0007669"/>
    <property type="project" value="InterPro"/>
</dbReference>
<name>A0A4Q7J579_9PSEU</name>
<dbReference type="GO" id="GO:0003677">
    <property type="term" value="F:DNA binding"/>
    <property type="evidence" value="ECO:0007669"/>
    <property type="project" value="InterPro"/>
</dbReference>
<keyword evidence="1" id="KW-0540">Nuclease</keyword>
<evidence type="ECO:0000313" key="5">
    <source>
        <dbReference type="EMBL" id="RZQ61988.1"/>
    </source>
</evidence>
<dbReference type="OrthoDB" id="9179812at2"/>